<dbReference type="InterPro" id="IPR013083">
    <property type="entry name" value="Znf_RING/FYVE/PHD"/>
</dbReference>
<evidence type="ECO:0000313" key="4">
    <source>
        <dbReference type="EMBL" id="KAF2036579.1"/>
    </source>
</evidence>
<keyword evidence="1" id="KW-0863">Zinc-finger</keyword>
<keyword evidence="5" id="KW-1185">Reference proteome</keyword>
<gene>
    <name evidence="4" type="ORF">EK21DRAFT_105895</name>
</gene>
<dbReference type="OrthoDB" id="8062037at2759"/>
<dbReference type="EMBL" id="ML978154">
    <property type="protein sequence ID" value="KAF2036579.1"/>
    <property type="molecule type" value="Genomic_DNA"/>
</dbReference>
<dbReference type="Gene3D" id="3.30.40.10">
    <property type="entry name" value="Zinc/RING finger domain, C3HC4 (zinc finger)"/>
    <property type="match status" value="1"/>
</dbReference>
<dbReference type="SUPFAM" id="SSF57850">
    <property type="entry name" value="RING/U-box"/>
    <property type="match status" value="1"/>
</dbReference>
<dbReference type="InterPro" id="IPR001841">
    <property type="entry name" value="Znf_RING"/>
</dbReference>
<protein>
    <recommendedName>
        <fullName evidence="3">RING-type domain-containing protein</fullName>
    </recommendedName>
</protein>
<keyword evidence="1" id="KW-0862">Zinc</keyword>
<keyword evidence="1" id="KW-0479">Metal-binding</keyword>
<dbReference type="Proteomes" id="UP000799777">
    <property type="component" value="Unassembled WGS sequence"/>
</dbReference>
<dbReference type="PROSITE" id="PS50089">
    <property type="entry name" value="ZF_RING_2"/>
    <property type="match status" value="1"/>
</dbReference>
<accession>A0A9P4HN52</accession>
<organism evidence="4 5">
    <name type="scientific">Setomelanomma holmii</name>
    <dbReference type="NCBI Taxonomy" id="210430"/>
    <lineage>
        <taxon>Eukaryota</taxon>
        <taxon>Fungi</taxon>
        <taxon>Dikarya</taxon>
        <taxon>Ascomycota</taxon>
        <taxon>Pezizomycotina</taxon>
        <taxon>Dothideomycetes</taxon>
        <taxon>Pleosporomycetidae</taxon>
        <taxon>Pleosporales</taxon>
        <taxon>Pleosporineae</taxon>
        <taxon>Phaeosphaeriaceae</taxon>
        <taxon>Setomelanomma</taxon>
    </lineage>
</organism>
<dbReference type="Pfam" id="PF13639">
    <property type="entry name" value="zf-RING_2"/>
    <property type="match status" value="1"/>
</dbReference>
<evidence type="ECO:0000259" key="3">
    <source>
        <dbReference type="PROSITE" id="PS50089"/>
    </source>
</evidence>
<comment type="caution">
    <text evidence="4">The sequence shown here is derived from an EMBL/GenBank/DDBJ whole genome shotgun (WGS) entry which is preliminary data.</text>
</comment>
<feature type="region of interest" description="Disordered" evidence="2">
    <location>
        <begin position="206"/>
        <end position="238"/>
    </location>
</feature>
<sequence length="238" mass="26713">MSEAADSETPRLPFSSRADFLDHGMIDTTMDEPLDCSICREPLATATTSSHLPSSSLPQIDNNALPRVAICDNAEPPYTTQDHTAILNNANEAPNPEAPILIHPCSHMFGRTCLATYFRTTDSNRCPICNTTLFPARHIHLAFLEPTRAMRSDFADYIEHGLEDPEWASMLRYQLMGEWPRMLMRELAVEIWRSKGFEVSWEYVDVDVDEDGGGDGEKEDEDGSEEGESQDEDAKDQN</sequence>
<dbReference type="AlphaFoldDB" id="A0A9P4HN52"/>
<feature type="domain" description="RING-type" evidence="3">
    <location>
        <begin position="36"/>
        <end position="130"/>
    </location>
</feature>
<dbReference type="GO" id="GO:0008270">
    <property type="term" value="F:zinc ion binding"/>
    <property type="evidence" value="ECO:0007669"/>
    <property type="project" value="UniProtKB-KW"/>
</dbReference>
<evidence type="ECO:0000313" key="5">
    <source>
        <dbReference type="Proteomes" id="UP000799777"/>
    </source>
</evidence>
<evidence type="ECO:0000256" key="1">
    <source>
        <dbReference type="PROSITE-ProRule" id="PRU00175"/>
    </source>
</evidence>
<name>A0A9P4HN52_9PLEO</name>
<evidence type="ECO:0000256" key="2">
    <source>
        <dbReference type="SAM" id="MobiDB-lite"/>
    </source>
</evidence>
<proteinExistence type="predicted"/>
<reference evidence="4" key="1">
    <citation type="journal article" date="2020" name="Stud. Mycol.">
        <title>101 Dothideomycetes genomes: a test case for predicting lifestyles and emergence of pathogens.</title>
        <authorList>
            <person name="Haridas S."/>
            <person name="Albert R."/>
            <person name="Binder M."/>
            <person name="Bloem J."/>
            <person name="Labutti K."/>
            <person name="Salamov A."/>
            <person name="Andreopoulos B."/>
            <person name="Baker S."/>
            <person name="Barry K."/>
            <person name="Bills G."/>
            <person name="Bluhm B."/>
            <person name="Cannon C."/>
            <person name="Castanera R."/>
            <person name="Culley D."/>
            <person name="Daum C."/>
            <person name="Ezra D."/>
            <person name="Gonzalez J."/>
            <person name="Henrissat B."/>
            <person name="Kuo A."/>
            <person name="Liang C."/>
            <person name="Lipzen A."/>
            <person name="Lutzoni F."/>
            <person name="Magnuson J."/>
            <person name="Mondo S."/>
            <person name="Nolan M."/>
            <person name="Ohm R."/>
            <person name="Pangilinan J."/>
            <person name="Park H.-J."/>
            <person name="Ramirez L."/>
            <person name="Alfaro M."/>
            <person name="Sun H."/>
            <person name="Tritt A."/>
            <person name="Yoshinaga Y."/>
            <person name="Zwiers L.-H."/>
            <person name="Turgeon B."/>
            <person name="Goodwin S."/>
            <person name="Spatafora J."/>
            <person name="Crous P."/>
            <person name="Grigoriev I."/>
        </authorList>
    </citation>
    <scope>NUCLEOTIDE SEQUENCE</scope>
    <source>
        <strain evidence="4">CBS 110217</strain>
    </source>
</reference>